<keyword evidence="7" id="KW-1185">Reference proteome</keyword>
<dbReference type="SUPFAM" id="SSF50978">
    <property type="entry name" value="WD40 repeat-like"/>
    <property type="match status" value="1"/>
</dbReference>
<reference evidence="7" key="1">
    <citation type="submission" date="2024-04" db="EMBL/GenBank/DDBJ databases">
        <authorList>
            <person name="Shaw F."/>
            <person name="Minotto A."/>
        </authorList>
    </citation>
    <scope>NUCLEOTIDE SEQUENCE [LARGE SCALE GENOMIC DNA]</scope>
</reference>
<keyword evidence="1 3" id="KW-0853">WD repeat</keyword>
<dbReference type="CDD" id="cd00200">
    <property type="entry name" value="WD40"/>
    <property type="match status" value="1"/>
</dbReference>
<feature type="repeat" description="WD" evidence="3">
    <location>
        <begin position="583"/>
        <end position="624"/>
    </location>
</feature>
<feature type="domain" description="EML-like second beta-propeller" evidence="5">
    <location>
        <begin position="673"/>
        <end position="827"/>
    </location>
</feature>
<feature type="repeat" description="WD" evidence="3">
    <location>
        <begin position="625"/>
        <end position="665"/>
    </location>
</feature>
<accession>A0ABP1D5P0</accession>
<dbReference type="InterPro" id="IPR055442">
    <property type="entry name" value="Beta-prop_EML-like_2nd"/>
</dbReference>
<feature type="compositionally biased region" description="Polar residues" evidence="4">
    <location>
        <begin position="430"/>
        <end position="442"/>
    </location>
</feature>
<dbReference type="InterPro" id="IPR019775">
    <property type="entry name" value="WD40_repeat_CS"/>
</dbReference>
<dbReference type="PROSITE" id="PS50294">
    <property type="entry name" value="WD_REPEATS_REGION"/>
    <property type="match status" value="7"/>
</dbReference>
<dbReference type="InterPro" id="IPR020472">
    <property type="entry name" value="WD40_PAC1"/>
</dbReference>
<feature type="repeat" description="WD" evidence="3">
    <location>
        <begin position="499"/>
        <end position="530"/>
    </location>
</feature>
<feature type="repeat" description="WD" evidence="3">
    <location>
        <begin position="792"/>
        <end position="825"/>
    </location>
</feature>
<feature type="repeat" description="WD" evidence="3">
    <location>
        <begin position="666"/>
        <end position="707"/>
    </location>
</feature>
<evidence type="ECO:0000313" key="7">
    <source>
        <dbReference type="Proteomes" id="UP001497453"/>
    </source>
</evidence>
<dbReference type="Pfam" id="PF23414">
    <property type="entry name" value="Beta-prop_EML_2"/>
    <property type="match status" value="1"/>
</dbReference>
<sequence length="832" mass="91254">MVYAYINYAEQLAPRGYGYPMWFPDFPIHNNEILMGDVGWFDEGKFHRLFNALKPADDPLNAKFGVPTGFVPLRWDERMVDRTENFLPPGIHATSSVRHNAAEGNVQALATGQASVSITCSREQGAALFMVEKGEQQVHWSNLRHHDYIRQYHDSWFELATREGIHIRKKEDIILVRGWVKTAEWAVASFSQKGRAHEASLSAQFAPVAGGGLGYSYIHATQDSVQYRIGPDQEHRLALPYIPGSTPSKRRDQCVFLSYYKVKYRYILPRKILAEAEPGSSSDPDEDDPGASFADIETVPTPQEVFFRFALRESLLTYHDIPQFHDILDDVLNYILKRSDADMAITSQGDLNELFDVSSVQIGERLSNTYALQGEEWPLSMASFLDIHSPRIDVTRGDRKAGFLSISDAIIRRNTANFAQPVHEVMNDPVQPQTEASTSAGTGTEAVEGGDGDETAEHHRREPAPKVVPESLQGGALVLGRNLQEGDSIEWPHRVLLESGAEGGAVCSMAVSPDGRFIAAGFEDAIVRVWLSTGDALLYKFQGHDDTVWAVAFSGDGNKLVSGSSDHRGAVWDLTTGENTFSLVGHEGDIWTVAVSPDGTKAATGSVDNKVKLWNTETGIDYATLRRHTAVVLCVAFSPDGRLVASAADADGYIWDAETGDNLATLKGHEGVIWALTFAPNGARIVTGSEDNSARVWNVENGDELVTIREHTGPIWSVSFSPDGQDVVSGSYDAAVSVCNSFTGERKHLLRERPSIVNTVAYSGDGEYITSGCADGSVKLWDASSGNFVAELQGHKDKVKNIDFTADGKDIVSSSDDGTIRIWNMVDILRLA</sequence>
<dbReference type="Pfam" id="PF00400">
    <property type="entry name" value="WD40"/>
    <property type="match status" value="4"/>
</dbReference>
<dbReference type="PANTHER" id="PTHR19848:SF8">
    <property type="entry name" value="F-BOX AND WD REPEAT DOMAIN CONTAINING 7"/>
    <property type="match status" value="1"/>
</dbReference>
<evidence type="ECO:0000313" key="6">
    <source>
        <dbReference type="EMBL" id="CAL1702009.1"/>
    </source>
</evidence>
<dbReference type="InterPro" id="IPR015943">
    <property type="entry name" value="WD40/YVTN_repeat-like_dom_sf"/>
</dbReference>
<name>A0ABP1D5P0_9APHY</name>
<protein>
    <recommendedName>
        <fullName evidence="5">EML-like second beta-propeller domain-containing protein</fullName>
    </recommendedName>
</protein>
<dbReference type="PANTHER" id="PTHR19848">
    <property type="entry name" value="WD40 REPEAT PROTEIN"/>
    <property type="match status" value="1"/>
</dbReference>
<dbReference type="EMBL" id="OZ037945">
    <property type="protein sequence ID" value="CAL1702009.1"/>
    <property type="molecule type" value="Genomic_DNA"/>
</dbReference>
<evidence type="ECO:0000256" key="3">
    <source>
        <dbReference type="PROSITE-ProRule" id="PRU00221"/>
    </source>
</evidence>
<dbReference type="Proteomes" id="UP001497453">
    <property type="component" value="Chromosome 2"/>
</dbReference>
<evidence type="ECO:0000259" key="5">
    <source>
        <dbReference type="Pfam" id="PF23414"/>
    </source>
</evidence>
<feature type="repeat" description="WD" evidence="3">
    <location>
        <begin position="750"/>
        <end position="791"/>
    </location>
</feature>
<dbReference type="PROSITE" id="PS50082">
    <property type="entry name" value="WD_REPEATS_2"/>
    <property type="match status" value="8"/>
</dbReference>
<feature type="repeat" description="WD" evidence="3">
    <location>
        <begin position="541"/>
        <end position="582"/>
    </location>
</feature>
<keyword evidence="2" id="KW-0677">Repeat</keyword>
<evidence type="ECO:0000256" key="2">
    <source>
        <dbReference type="ARBA" id="ARBA00022737"/>
    </source>
</evidence>
<organism evidence="6 7">
    <name type="scientific">Somion occarium</name>
    <dbReference type="NCBI Taxonomy" id="3059160"/>
    <lineage>
        <taxon>Eukaryota</taxon>
        <taxon>Fungi</taxon>
        <taxon>Dikarya</taxon>
        <taxon>Basidiomycota</taxon>
        <taxon>Agaricomycotina</taxon>
        <taxon>Agaricomycetes</taxon>
        <taxon>Polyporales</taxon>
        <taxon>Cerrenaceae</taxon>
        <taxon>Somion</taxon>
    </lineage>
</organism>
<dbReference type="InterPro" id="IPR036322">
    <property type="entry name" value="WD40_repeat_dom_sf"/>
</dbReference>
<dbReference type="SMART" id="SM00320">
    <property type="entry name" value="WD40"/>
    <property type="match status" value="8"/>
</dbReference>
<feature type="region of interest" description="Disordered" evidence="4">
    <location>
        <begin position="428"/>
        <end position="471"/>
    </location>
</feature>
<gene>
    <name evidence="6" type="ORF">GFSPODELE1_LOCUS3838</name>
</gene>
<dbReference type="Gene3D" id="2.130.10.10">
    <property type="entry name" value="YVTN repeat-like/Quinoprotein amine dehydrogenase"/>
    <property type="match status" value="3"/>
</dbReference>
<dbReference type="PRINTS" id="PR00320">
    <property type="entry name" value="GPROTEINBRPT"/>
</dbReference>
<dbReference type="InterPro" id="IPR001680">
    <property type="entry name" value="WD40_rpt"/>
</dbReference>
<proteinExistence type="predicted"/>
<feature type="repeat" description="WD" evidence="3">
    <location>
        <begin position="708"/>
        <end position="738"/>
    </location>
</feature>
<dbReference type="PROSITE" id="PS00678">
    <property type="entry name" value="WD_REPEATS_1"/>
    <property type="match status" value="4"/>
</dbReference>
<evidence type="ECO:0000256" key="1">
    <source>
        <dbReference type="ARBA" id="ARBA00022574"/>
    </source>
</evidence>
<evidence type="ECO:0000256" key="4">
    <source>
        <dbReference type="SAM" id="MobiDB-lite"/>
    </source>
</evidence>
<feature type="compositionally biased region" description="Basic and acidic residues" evidence="4">
    <location>
        <begin position="455"/>
        <end position="464"/>
    </location>
</feature>